<comment type="caution">
    <text evidence="2">The sequence shown here is derived from an EMBL/GenBank/DDBJ whole genome shotgun (WGS) entry which is preliminary data.</text>
</comment>
<dbReference type="GO" id="GO:0016020">
    <property type="term" value="C:membrane"/>
    <property type="evidence" value="ECO:0007669"/>
    <property type="project" value="InterPro"/>
</dbReference>
<dbReference type="GO" id="GO:0006811">
    <property type="term" value="P:monoatomic ion transport"/>
    <property type="evidence" value="ECO:0007669"/>
    <property type="project" value="InterPro"/>
</dbReference>
<gene>
    <name evidence="2" type="ORF">C7M84_009321</name>
</gene>
<feature type="region of interest" description="Disordered" evidence="1">
    <location>
        <begin position="1"/>
        <end position="35"/>
    </location>
</feature>
<reference evidence="2 3" key="2">
    <citation type="submission" date="2019-01" db="EMBL/GenBank/DDBJ databases">
        <title>The decoding of complex shrimp genome reveals the adaptation for benthos swimmer, frequently molting mechanism and breeding impact on genome.</title>
        <authorList>
            <person name="Sun Y."/>
            <person name="Gao Y."/>
            <person name="Yu Y."/>
        </authorList>
    </citation>
    <scope>NUCLEOTIDE SEQUENCE [LARGE SCALE GENOMIC DNA]</scope>
    <source>
        <tissue evidence="2">Muscle</tissue>
    </source>
</reference>
<dbReference type="SUPFAM" id="SSF90112">
    <property type="entry name" value="Neurotransmitter-gated ion-channel transmembrane pore"/>
    <property type="match status" value="1"/>
</dbReference>
<evidence type="ECO:0000313" key="2">
    <source>
        <dbReference type="EMBL" id="ROT72300.1"/>
    </source>
</evidence>
<name>A0A3R7M583_PENVA</name>
<dbReference type="OrthoDB" id="203862at2759"/>
<evidence type="ECO:0000256" key="1">
    <source>
        <dbReference type="SAM" id="MobiDB-lite"/>
    </source>
</evidence>
<keyword evidence="3" id="KW-1185">Reference proteome</keyword>
<dbReference type="Proteomes" id="UP000283509">
    <property type="component" value="Unassembled WGS sequence"/>
</dbReference>
<evidence type="ECO:0000313" key="3">
    <source>
        <dbReference type="Proteomes" id="UP000283509"/>
    </source>
</evidence>
<accession>A0A3R7M583</accession>
<proteinExistence type="predicted"/>
<protein>
    <submittedName>
        <fullName evidence="2">Putative gamma-aminobutyric acid receptor alpha-like</fullName>
    </submittedName>
</protein>
<sequence>MAIGPQGDLEGHASSVCPAHPSAGPNGVGKVSSRSSEGHVSPLHIWAPASPAPLSLSLRLRRLCGCVCATGRRSSLAATKGSHRRRPPHLPRADERAPRRPASSSSKLDQINSVSNIDEISRVLFPFAFVCINLLYWYTFLSHTQWSPNRF</sequence>
<dbReference type="InterPro" id="IPR036719">
    <property type="entry name" value="Neuro-gated_channel_TM_sf"/>
</dbReference>
<dbReference type="Gene3D" id="1.20.58.390">
    <property type="entry name" value="Neurotransmitter-gated ion-channel transmembrane domain"/>
    <property type="match status" value="1"/>
</dbReference>
<reference evidence="2 3" key="1">
    <citation type="submission" date="2018-04" db="EMBL/GenBank/DDBJ databases">
        <authorList>
            <person name="Zhang X."/>
            <person name="Yuan J."/>
            <person name="Li F."/>
            <person name="Xiang J."/>
        </authorList>
    </citation>
    <scope>NUCLEOTIDE SEQUENCE [LARGE SCALE GENOMIC DNA]</scope>
    <source>
        <tissue evidence="2">Muscle</tissue>
    </source>
</reference>
<feature type="region of interest" description="Disordered" evidence="1">
    <location>
        <begin position="77"/>
        <end position="108"/>
    </location>
</feature>
<organism evidence="2 3">
    <name type="scientific">Penaeus vannamei</name>
    <name type="common">Whiteleg shrimp</name>
    <name type="synonym">Litopenaeus vannamei</name>
    <dbReference type="NCBI Taxonomy" id="6689"/>
    <lineage>
        <taxon>Eukaryota</taxon>
        <taxon>Metazoa</taxon>
        <taxon>Ecdysozoa</taxon>
        <taxon>Arthropoda</taxon>
        <taxon>Crustacea</taxon>
        <taxon>Multicrustacea</taxon>
        <taxon>Malacostraca</taxon>
        <taxon>Eumalacostraca</taxon>
        <taxon>Eucarida</taxon>
        <taxon>Decapoda</taxon>
        <taxon>Dendrobranchiata</taxon>
        <taxon>Penaeoidea</taxon>
        <taxon>Penaeidae</taxon>
        <taxon>Penaeus</taxon>
    </lineage>
</organism>
<keyword evidence="2" id="KW-0675">Receptor</keyword>
<dbReference type="EMBL" id="QCYY01002180">
    <property type="protein sequence ID" value="ROT72300.1"/>
    <property type="molecule type" value="Genomic_DNA"/>
</dbReference>
<dbReference type="InterPro" id="IPR038050">
    <property type="entry name" value="Neuro_actylchol_rec"/>
</dbReference>
<dbReference type="AlphaFoldDB" id="A0A3R7M583"/>